<reference evidence="2" key="1">
    <citation type="journal article" date="2014" name="Int. J. Syst. Evol. Microbiol.">
        <title>Complete genome sequence of Corynebacterium casei LMG S-19264T (=DSM 44701T), isolated from a smear-ripened cheese.</title>
        <authorList>
            <consortium name="US DOE Joint Genome Institute (JGI-PGF)"/>
            <person name="Walter F."/>
            <person name="Albersmeier A."/>
            <person name="Kalinowski J."/>
            <person name="Ruckert C."/>
        </authorList>
    </citation>
    <scope>NUCLEOTIDE SEQUENCE</scope>
    <source>
        <strain evidence="2">JCM 4714</strain>
    </source>
</reference>
<accession>A0A919D5F9</accession>
<evidence type="ECO:0000313" key="3">
    <source>
        <dbReference type="Proteomes" id="UP000655443"/>
    </source>
</evidence>
<feature type="compositionally biased region" description="Basic residues" evidence="1">
    <location>
        <begin position="158"/>
        <end position="167"/>
    </location>
</feature>
<dbReference type="EMBL" id="BMVG01000020">
    <property type="protein sequence ID" value="GHE09669.1"/>
    <property type="molecule type" value="Genomic_DNA"/>
</dbReference>
<evidence type="ECO:0000313" key="2">
    <source>
        <dbReference type="EMBL" id="GHE09669.1"/>
    </source>
</evidence>
<gene>
    <name evidence="2" type="ORF">GCM10010339_62820</name>
</gene>
<reference evidence="2" key="2">
    <citation type="submission" date="2020-09" db="EMBL/GenBank/DDBJ databases">
        <authorList>
            <person name="Sun Q."/>
            <person name="Ohkuma M."/>
        </authorList>
    </citation>
    <scope>NUCLEOTIDE SEQUENCE</scope>
    <source>
        <strain evidence="2">JCM 4714</strain>
    </source>
</reference>
<dbReference type="Proteomes" id="UP000655443">
    <property type="component" value="Unassembled WGS sequence"/>
</dbReference>
<proteinExistence type="predicted"/>
<protein>
    <submittedName>
        <fullName evidence="2">Uncharacterized protein</fullName>
    </submittedName>
</protein>
<evidence type="ECO:0000256" key="1">
    <source>
        <dbReference type="SAM" id="MobiDB-lite"/>
    </source>
</evidence>
<keyword evidence="3" id="KW-1185">Reference proteome</keyword>
<feature type="compositionally biased region" description="Basic and acidic residues" evidence="1">
    <location>
        <begin position="168"/>
        <end position="178"/>
    </location>
</feature>
<feature type="compositionally biased region" description="Basic residues" evidence="1">
    <location>
        <begin position="107"/>
        <end position="118"/>
    </location>
</feature>
<name>A0A919D5F9_9ACTN</name>
<organism evidence="2 3">
    <name type="scientific">Streptomyces alanosinicus</name>
    <dbReference type="NCBI Taxonomy" id="68171"/>
    <lineage>
        <taxon>Bacteria</taxon>
        <taxon>Bacillati</taxon>
        <taxon>Actinomycetota</taxon>
        <taxon>Actinomycetes</taxon>
        <taxon>Kitasatosporales</taxon>
        <taxon>Streptomycetaceae</taxon>
        <taxon>Streptomyces</taxon>
    </lineage>
</organism>
<sequence>MTVRRRTATKITKCGLGGEGVGSRQARLGRVRALPERPAKSSDIVTAVKWVRETSPRTALHLVQSALTYVSTDENGPALEHVCRCLRHSLTQSGGPYREWTDEVDRRRGRSLRQRRHDRSLTQTRGPARLWDGEGPFLREAAGEERPFGARLRHARVGGRALRRRSARTPEAEGHFTG</sequence>
<feature type="region of interest" description="Disordered" evidence="1">
    <location>
        <begin position="158"/>
        <end position="178"/>
    </location>
</feature>
<feature type="region of interest" description="Disordered" evidence="1">
    <location>
        <begin position="105"/>
        <end position="128"/>
    </location>
</feature>
<dbReference type="AlphaFoldDB" id="A0A919D5F9"/>
<comment type="caution">
    <text evidence="2">The sequence shown here is derived from an EMBL/GenBank/DDBJ whole genome shotgun (WGS) entry which is preliminary data.</text>
</comment>